<feature type="transmembrane region" description="Helical" evidence="1">
    <location>
        <begin position="94"/>
        <end position="114"/>
    </location>
</feature>
<keyword evidence="3" id="KW-1185">Reference proteome</keyword>
<dbReference type="Pfam" id="PF13398">
    <property type="entry name" value="Peptidase_M50B"/>
    <property type="match status" value="1"/>
</dbReference>
<evidence type="ECO:0000313" key="3">
    <source>
        <dbReference type="Proteomes" id="UP000275076"/>
    </source>
</evidence>
<feature type="transmembrane region" description="Helical" evidence="1">
    <location>
        <begin position="6"/>
        <end position="30"/>
    </location>
</feature>
<sequence>MTLLLIAGAIGILMYVPVIGSYLSIFYTLIHESGHALAAVLTGGKVKSISLFSNTEGLASTRHHKFGFFITSIAGYPFASIVSVLFMYVLQNEWYNELGIALLVYLVFSALFWVRNSYGVFWITTILLMAYFIWSQHADKILVYVLTGVGFILLVQAFISCWHILILSIRSPESAGDASMLSRLSFIPAPFWGFLFFMQGMFFFALGCGVWLGINPFNYLYLLL</sequence>
<dbReference type="AlphaFoldDB" id="A0A3R9P5L0"/>
<feature type="transmembrane region" description="Helical" evidence="1">
    <location>
        <begin position="119"/>
        <end position="135"/>
    </location>
</feature>
<evidence type="ECO:0000256" key="1">
    <source>
        <dbReference type="SAM" id="Phobius"/>
    </source>
</evidence>
<dbReference type="InterPro" id="IPR049500">
    <property type="entry name" value="Peptidase_M50B-like"/>
</dbReference>
<dbReference type="EMBL" id="RBVX01000008">
    <property type="protein sequence ID" value="RSL33344.1"/>
    <property type="molecule type" value="Genomic_DNA"/>
</dbReference>
<name>A0A3R9P5L0_9BACI</name>
<comment type="caution">
    <text evidence="2">The sequence shown here is derived from an EMBL/GenBank/DDBJ whole genome shotgun (WGS) entry which is preliminary data.</text>
</comment>
<gene>
    <name evidence="2" type="ORF">D7Z54_10240</name>
</gene>
<dbReference type="PANTHER" id="PTHR33979:SF2">
    <property type="entry name" value="PEPTIDASE M50B-LIKE-DOMAIN-CONTAINING PROTEIN"/>
    <property type="match status" value="1"/>
</dbReference>
<proteinExistence type="predicted"/>
<keyword evidence="1" id="KW-0812">Transmembrane</keyword>
<reference evidence="2 3" key="1">
    <citation type="submission" date="2018-10" db="EMBL/GenBank/DDBJ databases">
        <title>Draft genome sequence of Bacillus salarius IM0101, isolated from a hypersaline soil in Inner Mongolia, China.</title>
        <authorList>
            <person name="Yamprayoonswat W."/>
            <person name="Boonvisut S."/>
            <person name="Jumpathong W."/>
            <person name="Sittihan S."/>
            <person name="Ruangsuj P."/>
            <person name="Wanthongcharoen S."/>
            <person name="Thongpramul N."/>
            <person name="Pimmason S."/>
            <person name="Yu B."/>
            <person name="Yasawong M."/>
        </authorList>
    </citation>
    <scope>NUCLEOTIDE SEQUENCE [LARGE SCALE GENOMIC DNA]</scope>
    <source>
        <strain evidence="2 3">IM0101</strain>
    </source>
</reference>
<feature type="transmembrane region" description="Helical" evidence="1">
    <location>
        <begin position="141"/>
        <end position="169"/>
    </location>
</feature>
<accession>A0A3R9P5L0</accession>
<keyword evidence="1" id="KW-1133">Transmembrane helix</keyword>
<dbReference type="PANTHER" id="PTHR33979">
    <property type="entry name" value="OS02G0221600 PROTEIN"/>
    <property type="match status" value="1"/>
</dbReference>
<dbReference type="Proteomes" id="UP000275076">
    <property type="component" value="Unassembled WGS sequence"/>
</dbReference>
<feature type="transmembrane region" description="Helical" evidence="1">
    <location>
        <begin position="190"/>
        <end position="214"/>
    </location>
</feature>
<protein>
    <submittedName>
        <fullName evidence="2">M50 family peptidase</fullName>
    </submittedName>
</protein>
<keyword evidence="1" id="KW-0472">Membrane</keyword>
<feature type="transmembrane region" description="Helical" evidence="1">
    <location>
        <begin position="66"/>
        <end position="88"/>
    </location>
</feature>
<evidence type="ECO:0000313" key="2">
    <source>
        <dbReference type="EMBL" id="RSL33344.1"/>
    </source>
</evidence>
<organism evidence="2 3">
    <name type="scientific">Salibacterium salarium</name>
    <dbReference type="NCBI Taxonomy" id="284579"/>
    <lineage>
        <taxon>Bacteria</taxon>
        <taxon>Bacillati</taxon>
        <taxon>Bacillota</taxon>
        <taxon>Bacilli</taxon>
        <taxon>Bacillales</taxon>
        <taxon>Bacillaceae</taxon>
    </lineage>
</organism>